<keyword evidence="1" id="KW-0805">Transcription regulation</keyword>
<evidence type="ECO:0000256" key="3">
    <source>
        <dbReference type="ARBA" id="ARBA00023163"/>
    </source>
</evidence>
<dbReference type="Gene3D" id="3.40.50.2300">
    <property type="match status" value="2"/>
</dbReference>
<protein>
    <submittedName>
        <fullName evidence="5">LacI family DNA-binding transcriptional regulator</fullName>
    </submittedName>
</protein>
<dbReference type="InterPro" id="IPR000843">
    <property type="entry name" value="HTH_LacI"/>
</dbReference>
<dbReference type="InterPro" id="IPR001761">
    <property type="entry name" value="Peripla_BP/Lac1_sug-bd_dom"/>
</dbReference>
<evidence type="ECO:0000313" key="6">
    <source>
        <dbReference type="Proteomes" id="UP000578252"/>
    </source>
</evidence>
<dbReference type="EMBL" id="JABCUR010000004">
    <property type="protein sequence ID" value="NMW65063.1"/>
    <property type="molecule type" value="Genomic_DNA"/>
</dbReference>
<evidence type="ECO:0000259" key="4">
    <source>
        <dbReference type="PROSITE" id="PS50932"/>
    </source>
</evidence>
<organism evidence="5 6">
    <name type="scientific">Mobiluncus mulieris</name>
    <dbReference type="NCBI Taxonomy" id="2052"/>
    <lineage>
        <taxon>Bacteria</taxon>
        <taxon>Bacillati</taxon>
        <taxon>Actinomycetota</taxon>
        <taxon>Actinomycetes</taxon>
        <taxon>Actinomycetales</taxon>
        <taxon>Actinomycetaceae</taxon>
        <taxon>Mobiluncus</taxon>
    </lineage>
</organism>
<proteinExistence type="predicted"/>
<dbReference type="PROSITE" id="PS00356">
    <property type="entry name" value="HTH_LACI_1"/>
    <property type="match status" value="1"/>
</dbReference>
<gene>
    <name evidence="5" type="ORF">HHJ78_05855</name>
</gene>
<dbReference type="InterPro" id="IPR028082">
    <property type="entry name" value="Peripla_BP_I"/>
</dbReference>
<evidence type="ECO:0000256" key="1">
    <source>
        <dbReference type="ARBA" id="ARBA00023015"/>
    </source>
</evidence>
<dbReference type="Pfam" id="PF00356">
    <property type="entry name" value="LacI"/>
    <property type="match status" value="1"/>
</dbReference>
<dbReference type="InterPro" id="IPR010982">
    <property type="entry name" value="Lambda_DNA-bd_dom_sf"/>
</dbReference>
<dbReference type="Gene3D" id="1.10.260.40">
    <property type="entry name" value="lambda repressor-like DNA-binding domains"/>
    <property type="match status" value="1"/>
</dbReference>
<keyword evidence="2 5" id="KW-0238">DNA-binding</keyword>
<dbReference type="AlphaFoldDB" id="A0A7Y0U173"/>
<dbReference type="SUPFAM" id="SSF53822">
    <property type="entry name" value="Periplasmic binding protein-like I"/>
    <property type="match status" value="1"/>
</dbReference>
<accession>A0A7Y0U173</accession>
<sequence length="349" mass="39281">MPRQHKANISDVAKYAGVSVGTVSNALNHPKRVRDSLKKSVMKAIEELDYYPDPRGLALSRGTTSLIGAILFDISNPFFSEICYLLERKFRTHGKSLLVLSTDQDVENERAAYEQMKRIGVDALIVCSAGQCVDQILELQKNGMPIVMFAQRSEHDDIPYVHVDDEQGMSMIARYLIEKRGLSRFCFIKERKEAIQHKDRWTGFSNICRSLGIPDSAIRVVWTDTPSLSDGYHVAATEIAKSDKQLPQCFVCLNDYTAIGVAMAVKDLRATTKSDIAVTGFDNIRYSSLSVNPITSIQQPIEEMVTYIVKQIMEAIKNTPSKITSKTFEPHLVIRQSISERNYHAEAER</sequence>
<dbReference type="GO" id="GO:0000976">
    <property type="term" value="F:transcription cis-regulatory region binding"/>
    <property type="evidence" value="ECO:0007669"/>
    <property type="project" value="TreeGrafter"/>
</dbReference>
<dbReference type="SUPFAM" id="SSF47413">
    <property type="entry name" value="lambda repressor-like DNA-binding domains"/>
    <property type="match status" value="1"/>
</dbReference>
<dbReference type="PROSITE" id="PS50932">
    <property type="entry name" value="HTH_LACI_2"/>
    <property type="match status" value="1"/>
</dbReference>
<dbReference type="CDD" id="cd06267">
    <property type="entry name" value="PBP1_LacI_sugar_binding-like"/>
    <property type="match status" value="1"/>
</dbReference>
<dbReference type="Pfam" id="PF00532">
    <property type="entry name" value="Peripla_BP_1"/>
    <property type="match status" value="1"/>
</dbReference>
<dbReference type="Proteomes" id="UP000578252">
    <property type="component" value="Unassembled WGS sequence"/>
</dbReference>
<dbReference type="RefSeq" id="WP_169771908.1">
    <property type="nucleotide sequence ID" value="NZ_JABCUR010000004.1"/>
</dbReference>
<evidence type="ECO:0000313" key="5">
    <source>
        <dbReference type="EMBL" id="NMW65063.1"/>
    </source>
</evidence>
<dbReference type="PANTHER" id="PTHR30146:SF147">
    <property type="entry name" value="HTH-TYPE TRANSCRIPTIONAL REGULATOR DEGA"/>
    <property type="match status" value="1"/>
</dbReference>
<dbReference type="SMART" id="SM00354">
    <property type="entry name" value="HTH_LACI"/>
    <property type="match status" value="1"/>
</dbReference>
<comment type="caution">
    <text evidence="5">The sequence shown here is derived from an EMBL/GenBank/DDBJ whole genome shotgun (WGS) entry which is preliminary data.</text>
</comment>
<evidence type="ECO:0000256" key="2">
    <source>
        <dbReference type="ARBA" id="ARBA00023125"/>
    </source>
</evidence>
<dbReference type="GO" id="GO:0003700">
    <property type="term" value="F:DNA-binding transcription factor activity"/>
    <property type="evidence" value="ECO:0007669"/>
    <property type="project" value="TreeGrafter"/>
</dbReference>
<keyword evidence="3" id="KW-0804">Transcription</keyword>
<feature type="domain" description="HTH lacI-type" evidence="4">
    <location>
        <begin position="7"/>
        <end position="61"/>
    </location>
</feature>
<reference evidence="5 6" key="1">
    <citation type="submission" date="2020-04" db="EMBL/GenBank/DDBJ databases">
        <title>Antimicrobial susceptibility and clonality of vaginal-derived multi-drug resistant Mobiluncus isolates in China.</title>
        <authorList>
            <person name="Zhang X."/>
        </authorList>
    </citation>
    <scope>NUCLEOTIDE SEQUENCE [LARGE SCALE GENOMIC DNA]</scope>
    <source>
        <strain evidence="5 6">13</strain>
    </source>
</reference>
<dbReference type="PANTHER" id="PTHR30146">
    <property type="entry name" value="LACI-RELATED TRANSCRIPTIONAL REPRESSOR"/>
    <property type="match status" value="1"/>
</dbReference>
<name>A0A7Y0U173_9ACTO</name>
<dbReference type="CDD" id="cd01392">
    <property type="entry name" value="HTH_LacI"/>
    <property type="match status" value="1"/>
</dbReference>